<dbReference type="Proteomes" id="UP000263486">
    <property type="component" value="Unassembled WGS sequence"/>
</dbReference>
<feature type="domain" description="DUF559" evidence="1">
    <location>
        <begin position="9"/>
        <end position="111"/>
    </location>
</feature>
<gene>
    <name evidence="2" type="ORF">DYH56_12430</name>
</gene>
<dbReference type="EMBL" id="QUAJ01000025">
    <property type="protein sequence ID" value="REI40062.1"/>
    <property type="molecule type" value="Genomic_DNA"/>
</dbReference>
<protein>
    <submittedName>
        <fullName evidence="2">DUF559 domain-containing protein</fullName>
    </submittedName>
</protein>
<dbReference type="Pfam" id="PF04480">
    <property type="entry name" value="DUF559"/>
    <property type="match status" value="1"/>
</dbReference>
<dbReference type="InterPro" id="IPR007569">
    <property type="entry name" value="DUF559"/>
</dbReference>
<evidence type="ECO:0000259" key="1">
    <source>
        <dbReference type="Pfam" id="PF04480"/>
    </source>
</evidence>
<evidence type="ECO:0000313" key="3">
    <source>
        <dbReference type="Proteomes" id="UP000263486"/>
    </source>
</evidence>
<dbReference type="RefSeq" id="WP_114643199.1">
    <property type="nucleotide sequence ID" value="NZ_JAACIO010000017.1"/>
</dbReference>
<dbReference type="InterPro" id="IPR047216">
    <property type="entry name" value="Endonuclease_DUF559_bact"/>
</dbReference>
<dbReference type="PANTHER" id="PTHR38590">
    <property type="entry name" value="BLL0828 PROTEIN"/>
    <property type="match status" value="1"/>
</dbReference>
<name>A0ABX9KF38_9FUSO</name>
<comment type="caution">
    <text evidence="2">The sequence shown here is derived from an EMBL/GenBank/DDBJ whole genome shotgun (WGS) entry which is preliminary data.</text>
</comment>
<dbReference type="PANTHER" id="PTHR38590:SF1">
    <property type="entry name" value="BLL0828 PROTEIN"/>
    <property type="match status" value="1"/>
</dbReference>
<accession>A0ABX9KF38</accession>
<sequence>MEIINLKKAKLTKTKTKKNFTEEEKMIWNFIKDRKLYNVKFKKETEIGKYIFNFYSPEIEFGIEIDDSNHTKKYEKTREEYLDSIGVIGLRFTSSEIKNNLEETLNKIEAAVSGLKG</sequence>
<organism evidence="2 3">
    <name type="scientific">Psychrilyobacter piezotolerans</name>
    <dbReference type="NCBI Taxonomy" id="2293438"/>
    <lineage>
        <taxon>Bacteria</taxon>
        <taxon>Fusobacteriati</taxon>
        <taxon>Fusobacteriota</taxon>
        <taxon>Fusobacteriia</taxon>
        <taxon>Fusobacteriales</taxon>
        <taxon>Fusobacteriaceae</taxon>
        <taxon>Psychrilyobacter</taxon>
    </lineage>
</organism>
<evidence type="ECO:0000313" key="2">
    <source>
        <dbReference type="EMBL" id="REI40062.1"/>
    </source>
</evidence>
<reference evidence="2 3" key="1">
    <citation type="submission" date="2018-08" db="EMBL/GenBank/DDBJ databases">
        <title>Draft genome sequence of Psychrilyobacter sp. strain SD5 isolated from Black Sea water.</title>
        <authorList>
            <person name="Yadav S."/>
            <person name="Villanueva L."/>
            <person name="Damste J.S.S."/>
        </authorList>
    </citation>
    <scope>NUCLEOTIDE SEQUENCE [LARGE SCALE GENOMIC DNA]</scope>
    <source>
        <strain evidence="2 3">SD5</strain>
    </source>
</reference>
<keyword evidence="3" id="KW-1185">Reference proteome</keyword>
<proteinExistence type="predicted"/>
<dbReference type="Gene3D" id="3.40.960.10">
    <property type="entry name" value="VSR Endonuclease"/>
    <property type="match status" value="1"/>
</dbReference>